<feature type="compositionally biased region" description="Basic and acidic residues" evidence="1">
    <location>
        <begin position="188"/>
        <end position="198"/>
    </location>
</feature>
<evidence type="ECO:0000313" key="3">
    <source>
        <dbReference type="Proteomes" id="UP000316079"/>
    </source>
</evidence>
<organism evidence="2 3">
    <name type="scientific">Danionella cerebrum</name>
    <dbReference type="NCBI Taxonomy" id="2873325"/>
    <lineage>
        <taxon>Eukaryota</taxon>
        <taxon>Metazoa</taxon>
        <taxon>Chordata</taxon>
        <taxon>Craniata</taxon>
        <taxon>Vertebrata</taxon>
        <taxon>Euteleostomi</taxon>
        <taxon>Actinopterygii</taxon>
        <taxon>Neopterygii</taxon>
        <taxon>Teleostei</taxon>
        <taxon>Ostariophysi</taxon>
        <taxon>Cypriniformes</taxon>
        <taxon>Danionidae</taxon>
        <taxon>Danioninae</taxon>
        <taxon>Danionella</taxon>
    </lineage>
</organism>
<name>A0A553RIN1_9TELE</name>
<accession>A0A553RIN1</accession>
<gene>
    <name evidence="2" type="ORF">DNTS_024197</name>
</gene>
<evidence type="ECO:0000256" key="1">
    <source>
        <dbReference type="SAM" id="MobiDB-lite"/>
    </source>
</evidence>
<reference evidence="2 3" key="1">
    <citation type="journal article" date="2019" name="Sci. Data">
        <title>Hybrid genome assembly and annotation of Danionella translucida.</title>
        <authorList>
            <person name="Kadobianskyi M."/>
            <person name="Schulze L."/>
            <person name="Schuelke M."/>
            <person name="Judkewitz B."/>
        </authorList>
    </citation>
    <scope>NUCLEOTIDE SEQUENCE [LARGE SCALE GENOMIC DNA]</scope>
    <source>
        <strain evidence="2 3">Bolton</strain>
    </source>
</reference>
<feature type="region of interest" description="Disordered" evidence="1">
    <location>
        <begin position="188"/>
        <end position="222"/>
    </location>
</feature>
<dbReference type="AlphaFoldDB" id="A0A553RIN1"/>
<sequence length="355" mass="37972">MRTIPNAPGRRGEGTVDSARQALLRLRPGGGCIHVMIVILFRHWRLLGGYKNSFFSQPPPRLHLGTQLAPLLQASLPRLPALLLSGELEALEKKVPGVLVQLHIPLVEFSNPALGLRLHLYARCTGAVELSEWGDEGQAEGVLEEVLGLPLVLGETKEGHVSQVALGTFEQHGPALVLAHDREVVAAHQAEHNKETHHEPKRGRRTDKASPGSHATLLGLPGAHEGRHAVGELRPVRVQPAAPAGGEAREQPGVPLSRPVAGALLLARVALARSLELDVPDQVAAERGAPGFLDVQEHDHVLPPDVEIHRAAQVPGGEIKPRHEANQRAVLRAVGVRRPGSVRALPGCAATQPRG</sequence>
<comment type="caution">
    <text evidence="2">The sequence shown here is derived from an EMBL/GenBank/DDBJ whole genome shotgun (WGS) entry which is preliminary data.</text>
</comment>
<evidence type="ECO:0000313" key="2">
    <source>
        <dbReference type="EMBL" id="TRZ02042.1"/>
    </source>
</evidence>
<dbReference type="Proteomes" id="UP000316079">
    <property type="component" value="Unassembled WGS sequence"/>
</dbReference>
<dbReference type="OrthoDB" id="10637287at2759"/>
<proteinExistence type="predicted"/>
<keyword evidence="3" id="KW-1185">Reference proteome</keyword>
<protein>
    <submittedName>
        <fullName evidence="2">Uncharacterized protein</fullName>
    </submittedName>
</protein>
<dbReference type="EMBL" id="SRMA01024024">
    <property type="protein sequence ID" value="TRZ02042.1"/>
    <property type="molecule type" value="Genomic_DNA"/>
</dbReference>